<reference evidence="18" key="1">
    <citation type="submission" date="2020-10" db="EMBL/GenBank/DDBJ databases">
        <authorList>
            <person name="Gilroy R."/>
        </authorList>
    </citation>
    <scope>NUCLEOTIDE SEQUENCE</scope>
    <source>
        <strain evidence="18">ChiSjej6B24-2974</strain>
    </source>
</reference>
<sequence>MNALQGLILGIVQGLTEFLPISSSGHLLVLQTIFGIDTDGQLLLNILLHLGTLVAVFAVYWRRIWNMICHPIQSDLKWLVIATIPAVIAALVVNFDAAFEGQFIIWSFYLTSIVLVAGDMIGKWRRRNHRLHKQVNLGDAAAMGLMQAVAILPGLSRSGSTISAGVASGLTRKRAADFSFLMSIPAILGSLVLELKGIVLDGEPIGDITFLPTFLGVVAAAVFGFIAIKGMLKLIRRISMKWFALYTFLLGTFLLLDKYVFKIWFV</sequence>
<evidence type="ECO:0000256" key="12">
    <source>
        <dbReference type="ARBA" id="ARBA00023251"/>
    </source>
</evidence>
<name>A0A9D1CX17_9FIRM</name>
<evidence type="ECO:0000256" key="1">
    <source>
        <dbReference type="ARBA" id="ARBA00004651"/>
    </source>
</evidence>
<evidence type="ECO:0000256" key="14">
    <source>
        <dbReference type="ARBA" id="ARBA00032707"/>
    </source>
</evidence>
<dbReference type="GO" id="GO:0050380">
    <property type="term" value="F:undecaprenyl-diphosphatase activity"/>
    <property type="evidence" value="ECO:0007669"/>
    <property type="project" value="UniProtKB-UniRule"/>
</dbReference>
<feature type="transmembrane region" description="Helical" evidence="17">
    <location>
        <begin position="42"/>
        <end position="64"/>
    </location>
</feature>
<dbReference type="InterPro" id="IPR003824">
    <property type="entry name" value="UppP"/>
</dbReference>
<evidence type="ECO:0000256" key="2">
    <source>
        <dbReference type="ARBA" id="ARBA00010621"/>
    </source>
</evidence>
<reference evidence="18" key="2">
    <citation type="journal article" date="2021" name="PeerJ">
        <title>Extensive microbial diversity within the chicken gut microbiome revealed by metagenomics and culture.</title>
        <authorList>
            <person name="Gilroy R."/>
            <person name="Ravi A."/>
            <person name="Getino M."/>
            <person name="Pursley I."/>
            <person name="Horton D.L."/>
            <person name="Alikhan N.F."/>
            <person name="Baker D."/>
            <person name="Gharbi K."/>
            <person name="Hall N."/>
            <person name="Watson M."/>
            <person name="Adriaenssens E.M."/>
            <person name="Foster-Nyarko E."/>
            <person name="Jarju S."/>
            <person name="Secka A."/>
            <person name="Antonio M."/>
            <person name="Oren A."/>
            <person name="Chaudhuri R.R."/>
            <person name="La Ragione R."/>
            <person name="Hildebrand F."/>
            <person name="Pallen M.J."/>
        </authorList>
    </citation>
    <scope>NUCLEOTIDE SEQUENCE</scope>
    <source>
        <strain evidence="18">ChiSjej6B24-2974</strain>
    </source>
</reference>
<evidence type="ECO:0000313" key="18">
    <source>
        <dbReference type="EMBL" id="HIQ83213.1"/>
    </source>
</evidence>
<dbReference type="GO" id="GO:0071555">
    <property type="term" value="P:cell wall organization"/>
    <property type="evidence" value="ECO:0007669"/>
    <property type="project" value="UniProtKB-KW"/>
</dbReference>
<protein>
    <recommendedName>
        <fullName evidence="4 17">Undecaprenyl-diphosphatase</fullName>
        <ecNumber evidence="3 17">3.6.1.27</ecNumber>
    </recommendedName>
    <alternativeName>
        <fullName evidence="15 17">Bacitracin resistance protein</fullName>
    </alternativeName>
    <alternativeName>
        <fullName evidence="14 17">Undecaprenyl pyrophosphate phosphatase</fullName>
    </alternativeName>
</protein>
<keyword evidence="12 17" id="KW-0046">Antibiotic resistance</keyword>
<evidence type="ECO:0000256" key="17">
    <source>
        <dbReference type="HAMAP-Rule" id="MF_01006"/>
    </source>
</evidence>
<accession>A0A9D1CX17</accession>
<evidence type="ECO:0000256" key="10">
    <source>
        <dbReference type="ARBA" id="ARBA00022989"/>
    </source>
</evidence>
<comment type="miscellaneous">
    <text evidence="17">Bacitracin is thought to be involved in the inhibition of peptidoglycan synthesis by sequestering undecaprenyl diphosphate, thereby reducing the pool of lipid carrier available.</text>
</comment>
<comment type="catalytic activity">
    <reaction evidence="16 17">
        <text>di-trans,octa-cis-undecaprenyl diphosphate + H2O = di-trans,octa-cis-undecaprenyl phosphate + phosphate + H(+)</text>
        <dbReference type="Rhea" id="RHEA:28094"/>
        <dbReference type="ChEBI" id="CHEBI:15377"/>
        <dbReference type="ChEBI" id="CHEBI:15378"/>
        <dbReference type="ChEBI" id="CHEBI:43474"/>
        <dbReference type="ChEBI" id="CHEBI:58405"/>
        <dbReference type="ChEBI" id="CHEBI:60392"/>
        <dbReference type="EC" id="3.6.1.27"/>
    </reaction>
</comment>
<organism evidence="18 19">
    <name type="scientific">Candidatus Pullichristensenella stercorigallinarum</name>
    <dbReference type="NCBI Taxonomy" id="2840909"/>
    <lineage>
        <taxon>Bacteria</taxon>
        <taxon>Bacillati</taxon>
        <taxon>Bacillota</taxon>
        <taxon>Clostridia</taxon>
        <taxon>Candidatus Pullichristensenella</taxon>
    </lineage>
</organism>
<keyword evidence="13 17" id="KW-0961">Cell wall biogenesis/degradation</keyword>
<evidence type="ECO:0000256" key="9">
    <source>
        <dbReference type="ARBA" id="ARBA00022984"/>
    </source>
</evidence>
<keyword evidence="7 17" id="KW-0378">Hydrolase</keyword>
<comment type="caution">
    <text evidence="18">The sequence shown here is derived from an EMBL/GenBank/DDBJ whole genome shotgun (WGS) entry which is preliminary data.</text>
</comment>
<dbReference type="EMBL" id="DVFZ01000089">
    <property type="protein sequence ID" value="HIQ83213.1"/>
    <property type="molecule type" value="Genomic_DNA"/>
</dbReference>
<dbReference type="PANTHER" id="PTHR30622:SF2">
    <property type="entry name" value="UNDECAPRENYL-DIPHOSPHATASE"/>
    <property type="match status" value="1"/>
</dbReference>
<evidence type="ECO:0000256" key="11">
    <source>
        <dbReference type="ARBA" id="ARBA00023136"/>
    </source>
</evidence>
<feature type="transmembrane region" description="Helical" evidence="17">
    <location>
        <begin position="103"/>
        <end position="122"/>
    </location>
</feature>
<evidence type="ECO:0000256" key="15">
    <source>
        <dbReference type="ARBA" id="ARBA00032932"/>
    </source>
</evidence>
<evidence type="ECO:0000256" key="6">
    <source>
        <dbReference type="ARBA" id="ARBA00022692"/>
    </source>
</evidence>
<dbReference type="GO" id="GO:0008360">
    <property type="term" value="P:regulation of cell shape"/>
    <property type="evidence" value="ECO:0007669"/>
    <property type="project" value="UniProtKB-KW"/>
</dbReference>
<feature type="transmembrane region" description="Helical" evidence="17">
    <location>
        <begin position="243"/>
        <end position="261"/>
    </location>
</feature>
<keyword evidence="8 17" id="KW-0133">Cell shape</keyword>
<evidence type="ECO:0000256" key="13">
    <source>
        <dbReference type="ARBA" id="ARBA00023316"/>
    </source>
</evidence>
<feature type="transmembrane region" description="Helical" evidence="17">
    <location>
        <begin position="210"/>
        <end position="231"/>
    </location>
</feature>
<evidence type="ECO:0000256" key="16">
    <source>
        <dbReference type="ARBA" id="ARBA00047594"/>
    </source>
</evidence>
<dbReference type="Proteomes" id="UP000824260">
    <property type="component" value="Unassembled WGS sequence"/>
</dbReference>
<feature type="transmembrane region" description="Helical" evidence="17">
    <location>
        <begin position="76"/>
        <end position="97"/>
    </location>
</feature>
<dbReference type="Pfam" id="PF02673">
    <property type="entry name" value="BacA"/>
    <property type="match status" value="1"/>
</dbReference>
<gene>
    <name evidence="17" type="primary">uppP</name>
    <name evidence="18" type="ORF">IAA52_08945</name>
</gene>
<evidence type="ECO:0000256" key="4">
    <source>
        <dbReference type="ARBA" id="ARBA00021581"/>
    </source>
</evidence>
<evidence type="ECO:0000313" key="19">
    <source>
        <dbReference type="Proteomes" id="UP000824260"/>
    </source>
</evidence>
<keyword evidence="5 17" id="KW-1003">Cell membrane</keyword>
<comment type="similarity">
    <text evidence="2 17">Belongs to the UppP family.</text>
</comment>
<evidence type="ECO:0000256" key="5">
    <source>
        <dbReference type="ARBA" id="ARBA00022475"/>
    </source>
</evidence>
<dbReference type="GO" id="GO:0005886">
    <property type="term" value="C:plasma membrane"/>
    <property type="evidence" value="ECO:0007669"/>
    <property type="project" value="UniProtKB-SubCell"/>
</dbReference>
<keyword evidence="9 17" id="KW-0573">Peptidoglycan synthesis</keyword>
<evidence type="ECO:0000256" key="3">
    <source>
        <dbReference type="ARBA" id="ARBA00012374"/>
    </source>
</evidence>
<keyword evidence="6 17" id="KW-0812">Transmembrane</keyword>
<dbReference type="GO" id="GO:0046677">
    <property type="term" value="P:response to antibiotic"/>
    <property type="evidence" value="ECO:0007669"/>
    <property type="project" value="UniProtKB-UniRule"/>
</dbReference>
<dbReference type="PANTHER" id="PTHR30622">
    <property type="entry name" value="UNDECAPRENYL-DIPHOSPHATASE"/>
    <property type="match status" value="1"/>
</dbReference>
<dbReference type="EC" id="3.6.1.27" evidence="3 17"/>
<comment type="subcellular location">
    <subcellularLocation>
        <location evidence="1 17">Cell membrane</location>
        <topology evidence="1 17">Multi-pass membrane protein</topology>
    </subcellularLocation>
</comment>
<feature type="transmembrane region" description="Helical" evidence="17">
    <location>
        <begin position="178"/>
        <end position="198"/>
    </location>
</feature>
<dbReference type="AlphaFoldDB" id="A0A9D1CX17"/>
<evidence type="ECO:0000256" key="8">
    <source>
        <dbReference type="ARBA" id="ARBA00022960"/>
    </source>
</evidence>
<keyword evidence="10 17" id="KW-1133">Transmembrane helix</keyword>
<evidence type="ECO:0000256" key="7">
    <source>
        <dbReference type="ARBA" id="ARBA00022801"/>
    </source>
</evidence>
<comment type="function">
    <text evidence="17">Catalyzes the dephosphorylation of undecaprenyl diphosphate (UPP). Confers resistance to bacitracin.</text>
</comment>
<keyword evidence="11 17" id="KW-0472">Membrane</keyword>
<dbReference type="HAMAP" id="MF_01006">
    <property type="entry name" value="Undec_diphosphatase"/>
    <property type="match status" value="1"/>
</dbReference>
<proteinExistence type="inferred from homology"/>
<dbReference type="GO" id="GO:0009252">
    <property type="term" value="P:peptidoglycan biosynthetic process"/>
    <property type="evidence" value="ECO:0007669"/>
    <property type="project" value="UniProtKB-KW"/>
</dbReference>